<sequence>MNVIKLLNTKIINGFLWHGVFQKHFVRRSFRITEYGLILNFGLRKYSAINSSSMAKLRNLSTCSDSSMFSLKSEKLFADIGEKLENICEEGLIQDVDFNDEFINIIFEDKSSKYHNDGEKNTGTIVISKQSSTKQIWYSSPFRKPDYFEFNNDWRSERTKKTLSETLKEDILLCSGVNVDF</sequence>
<dbReference type="PANTHER" id="PTHR16821:SF2">
    <property type="entry name" value="FRATAXIN, MITOCHONDRIAL"/>
    <property type="match status" value="1"/>
</dbReference>
<accession>A0AAV9Y0R5</accession>
<dbReference type="PROSITE" id="PS50810">
    <property type="entry name" value="FRATAXIN_2"/>
    <property type="match status" value="1"/>
</dbReference>
<evidence type="ECO:0000313" key="4">
    <source>
        <dbReference type="EMBL" id="KAK6590308.1"/>
    </source>
</evidence>
<protein>
    <recommendedName>
        <fullName evidence="6">Frataxin</fullName>
    </recommendedName>
</protein>
<keyword evidence="3" id="KW-0408">Iron</keyword>
<comment type="similarity">
    <text evidence="1">Belongs to the frataxin family.</text>
</comment>
<dbReference type="Proteomes" id="UP001311799">
    <property type="component" value="Unassembled WGS sequence"/>
</dbReference>
<dbReference type="SUPFAM" id="SSF55387">
    <property type="entry name" value="Frataxin/Nqo15-like"/>
    <property type="match status" value="1"/>
</dbReference>
<evidence type="ECO:0000256" key="2">
    <source>
        <dbReference type="ARBA" id="ARBA00022496"/>
    </source>
</evidence>
<keyword evidence="2" id="KW-0406">Ion transport</keyword>
<dbReference type="SMART" id="SM01219">
    <property type="entry name" value="Frataxin_Cyay"/>
    <property type="match status" value="1"/>
</dbReference>
<name>A0AAV9Y0R5_9CRYT</name>
<comment type="caution">
    <text evidence="4">The sequence shown here is derived from an EMBL/GenBank/DDBJ whole genome shotgun (WGS) entry which is preliminary data.</text>
</comment>
<dbReference type="GO" id="GO:0006826">
    <property type="term" value="P:iron ion transport"/>
    <property type="evidence" value="ECO:0007669"/>
    <property type="project" value="UniProtKB-KW"/>
</dbReference>
<dbReference type="GO" id="GO:0005739">
    <property type="term" value="C:mitochondrion"/>
    <property type="evidence" value="ECO:0007669"/>
    <property type="project" value="TreeGrafter"/>
</dbReference>
<dbReference type="GO" id="GO:0004322">
    <property type="term" value="F:ferroxidase activity"/>
    <property type="evidence" value="ECO:0007669"/>
    <property type="project" value="TreeGrafter"/>
</dbReference>
<evidence type="ECO:0008006" key="6">
    <source>
        <dbReference type="Google" id="ProtNLM"/>
    </source>
</evidence>
<dbReference type="InterPro" id="IPR002908">
    <property type="entry name" value="Frataxin/CyaY"/>
</dbReference>
<dbReference type="GO" id="GO:0051537">
    <property type="term" value="F:2 iron, 2 sulfur cluster binding"/>
    <property type="evidence" value="ECO:0007669"/>
    <property type="project" value="TreeGrafter"/>
</dbReference>
<keyword evidence="2" id="KW-0410">Iron transport</keyword>
<evidence type="ECO:0000256" key="3">
    <source>
        <dbReference type="ARBA" id="ARBA00023004"/>
    </source>
</evidence>
<dbReference type="GO" id="GO:0006879">
    <property type="term" value="P:intracellular iron ion homeostasis"/>
    <property type="evidence" value="ECO:0007669"/>
    <property type="project" value="TreeGrafter"/>
</dbReference>
<keyword evidence="5" id="KW-1185">Reference proteome</keyword>
<dbReference type="GO" id="GO:0034986">
    <property type="term" value="F:iron chaperone activity"/>
    <property type="evidence" value="ECO:0007669"/>
    <property type="project" value="TreeGrafter"/>
</dbReference>
<dbReference type="PANTHER" id="PTHR16821">
    <property type="entry name" value="FRATAXIN"/>
    <property type="match status" value="1"/>
</dbReference>
<dbReference type="AlphaFoldDB" id="A0AAV9Y0R5"/>
<dbReference type="InterPro" id="IPR020895">
    <property type="entry name" value="Frataxin_CS"/>
</dbReference>
<dbReference type="GO" id="GO:0008198">
    <property type="term" value="F:ferrous iron binding"/>
    <property type="evidence" value="ECO:0007669"/>
    <property type="project" value="TreeGrafter"/>
</dbReference>
<dbReference type="PROSITE" id="PS01344">
    <property type="entry name" value="FRATAXIN_1"/>
    <property type="match status" value="1"/>
</dbReference>
<evidence type="ECO:0000256" key="1">
    <source>
        <dbReference type="ARBA" id="ARBA00008183"/>
    </source>
</evidence>
<dbReference type="InterPro" id="IPR036524">
    <property type="entry name" value="Frataxin/CyaY_sf"/>
</dbReference>
<dbReference type="GO" id="GO:0008199">
    <property type="term" value="F:ferric iron binding"/>
    <property type="evidence" value="ECO:0007669"/>
    <property type="project" value="InterPro"/>
</dbReference>
<gene>
    <name evidence="4" type="ORF">RS030_162458</name>
</gene>
<evidence type="ECO:0000313" key="5">
    <source>
        <dbReference type="Proteomes" id="UP001311799"/>
    </source>
</evidence>
<reference evidence="4 5" key="1">
    <citation type="submission" date="2023-10" db="EMBL/GenBank/DDBJ databases">
        <title>Comparative genomics analysis reveals potential genetic determinants of host preference in Cryptosporidium xiaoi.</title>
        <authorList>
            <person name="Xiao L."/>
            <person name="Li J."/>
        </authorList>
    </citation>
    <scope>NUCLEOTIDE SEQUENCE [LARGE SCALE GENOMIC DNA]</scope>
    <source>
        <strain evidence="4 5">52996</strain>
    </source>
</reference>
<dbReference type="Gene3D" id="3.30.920.10">
    <property type="entry name" value="Frataxin/CyaY"/>
    <property type="match status" value="1"/>
</dbReference>
<keyword evidence="2" id="KW-0813">Transport</keyword>
<dbReference type="Pfam" id="PF01491">
    <property type="entry name" value="Frataxin_Cyay"/>
    <property type="match status" value="1"/>
</dbReference>
<dbReference type="GO" id="GO:0016226">
    <property type="term" value="P:iron-sulfur cluster assembly"/>
    <property type="evidence" value="ECO:0007669"/>
    <property type="project" value="InterPro"/>
</dbReference>
<proteinExistence type="inferred from homology"/>
<dbReference type="EMBL" id="JAWDEY010000007">
    <property type="protein sequence ID" value="KAK6590308.1"/>
    <property type="molecule type" value="Genomic_DNA"/>
</dbReference>
<organism evidence="4 5">
    <name type="scientific">Cryptosporidium xiaoi</name>
    <dbReference type="NCBI Taxonomy" id="659607"/>
    <lineage>
        <taxon>Eukaryota</taxon>
        <taxon>Sar</taxon>
        <taxon>Alveolata</taxon>
        <taxon>Apicomplexa</taxon>
        <taxon>Conoidasida</taxon>
        <taxon>Coccidia</taxon>
        <taxon>Eucoccidiorida</taxon>
        <taxon>Eimeriorina</taxon>
        <taxon>Cryptosporidiidae</taxon>
        <taxon>Cryptosporidium</taxon>
    </lineage>
</organism>